<evidence type="ECO:0000313" key="2">
    <source>
        <dbReference type="EMBL" id="EAU81867.1"/>
    </source>
</evidence>
<evidence type="ECO:0000256" key="1">
    <source>
        <dbReference type="SAM" id="MobiDB-lite"/>
    </source>
</evidence>
<dbReference type="EMBL" id="AACS02000002">
    <property type="protein sequence ID" value="EAU81867.1"/>
    <property type="molecule type" value="Genomic_DNA"/>
</dbReference>
<organism evidence="2 3">
    <name type="scientific">Coprinopsis cinerea (strain Okayama-7 / 130 / ATCC MYA-4618 / FGSC 9003)</name>
    <name type="common">Inky cap fungus</name>
    <name type="synonym">Hormographiella aspergillata</name>
    <dbReference type="NCBI Taxonomy" id="240176"/>
    <lineage>
        <taxon>Eukaryota</taxon>
        <taxon>Fungi</taxon>
        <taxon>Dikarya</taxon>
        <taxon>Basidiomycota</taxon>
        <taxon>Agaricomycotina</taxon>
        <taxon>Agaricomycetes</taxon>
        <taxon>Agaricomycetidae</taxon>
        <taxon>Agaricales</taxon>
        <taxon>Agaricineae</taxon>
        <taxon>Psathyrellaceae</taxon>
        <taxon>Coprinopsis</taxon>
    </lineage>
</organism>
<proteinExistence type="predicted"/>
<dbReference type="VEuPathDB" id="FungiDB:CC1G_06078"/>
<protein>
    <submittedName>
        <fullName evidence="2">Uncharacterized protein</fullName>
    </submittedName>
</protein>
<keyword evidence="3" id="KW-1185">Reference proteome</keyword>
<dbReference type="GeneID" id="6016511"/>
<accession>A8PA27</accession>
<gene>
    <name evidence="2" type="ORF">CC1G_06078</name>
</gene>
<dbReference type="KEGG" id="cci:CC1G_06078"/>
<dbReference type="RefSeq" id="XP_001839888.1">
    <property type="nucleotide sequence ID" value="XM_001839836.1"/>
</dbReference>
<dbReference type="Proteomes" id="UP000001861">
    <property type="component" value="Unassembled WGS sequence"/>
</dbReference>
<name>A8PA27_COPC7</name>
<sequence>MSLGPLRVPPSFFLSISDARGKVELKDSYPASRRDVVIPLAPLPNPTISAASSLPPRLRRPHPSPVTEPSNIAQPLNVSYSVQYIDTNVSPHDPSARRSLTPTPYTKYGSLFESSGCTDLVEDLLDDSEDGAPPLQASLRN</sequence>
<dbReference type="AlphaFoldDB" id="A8PA27"/>
<dbReference type="InParanoid" id="A8PA27"/>
<comment type="caution">
    <text evidence="2">The sequence shown here is derived from an EMBL/GenBank/DDBJ whole genome shotgun (WGS) entry which is preliminary data.</text>
</comment>
<feature type="region of interest" description="Disordered" evidence="1">
    <location>
        <begin position="48"/>
        <end position="73"/>
    </location>
</feature>
<reference evidence="2 3" key="1">
    <citation type="journal article" date="2010" name="Proc. Natl. Acad. Sci. U.S.A.">
        <title>Insights into evolution of multicellular fungi from the assembled chromosomes of the mushroom Coprinopsis cinerea (Coprinus cinereus).</title>
        <authorList>
            <person name="Stajich J.E."/>
            <person name="Wilke S.K."/>
            <person name="Ahren D."/>
            <person name="Au C.H."/>
            <person name="Birren B.W."/>
            <person name="Borodovsky M."/>
            <person name="Burns C."/>
            <person name="Canback B."/>
            <person name="Casselton L.A."/>
            <person name="Cheng C.K."/>
            <person name="Deng J."/>
            <person name="Dietrich F.S."/>
            <person name="Fargo D.C."/>
            <person name="Farman M.L."/>
            <person name="Gathman A.C."/>
            <person name="Goldberg J."/>
            <person name="Guigo R."/>
            <person name="Hoegger P.J."/>
            <person name="Hooker J.B."/>
            <person name="Huggins A."/>
            <person name="James T.Y."/>
            <person name="Kamada T."/>
            <person name="Kilaru S."/>
            <person name="Kodira C."/>
            <person name="Kues U."/>
            <person name="Kupfer D."/>
            <person name="Kwan H.S."/>
            <person name="Lomsadze A."/>
            <person name="Li W."/>
            <person name="Lilly W.W."/>
            <person name="Ma L.J."/>
            <person name="Mackey A.J."/>
            <person name="Manning G."/>
            <person name="Martin F."/>
            <person name="Muraguchi H."/>
            <person name="Natvig D.O."/>
            <person name="Palmerini H."/>
            <person name="Ramesh M.A."/>
            <person name="Rehmeyer C.J."/>
            <person name="Roe B.A."/>
            <person name="Shenoy N."/>
            <person name="Stanke M."/>
            <person name="Ter-Hovhannisyan V."/>
            <person name="Tunlid A."/>
            <person name="Velagapudi R."/>
            <person name="Vision T.J."/>
            <person name="Zeng Q."/>
            <person name="Zolan M.E."/>
            <person name="Pukkila P.J."/>
        </authorList>
    </citation>
    <scope>NUCLEOTIDE SEQUENCE [LARGE SCALE GENOMIC DNA]</scope>
    <source>
        <strain evidence="3">Okayama-7 / 130 / ATCC MYA-4618 / FGSC 9003</strain>
    </source>
</reference>
<evidence type="ECO:0000313" key="3">
    <source>
        <dbReference type="Proteomes" id="UP000001861"/>
    </source>
</evidence>